<evidence type="ECO:0000313" key="1">
    <source>
        <dbReference type="EMBL" id="EUA94131.1"/>
    </source>
</evidence>
<comment type="caution">
    <text evidence="1">The sequence shown here is derived from an EMBL/GenBank/DDBJ whole genome shotgun (WGS) entry which is preliminary data.</text>
</comment>
<keyword evidence="2" id="KW-1185">Reference proteome</keyword>
<evidence type="ECO:0000313" key="2">
    <source>
        <dbReference type="Proteomes" id="UP000020681"/>
    </source>
</evidence>
<gene>
    <name evidence="1" type="ORF">I551_8598</name>
</gene>
<dbReference type="EMBL" id="JAOL01000015">
    <property type="protein sequence ID" value="EUA94131.1"/>
    <property type="molecule type" value="Genomic_DNA"/>
</dbReference>
<dbReference type="Proteomes" id="UP000020681">
    <property type="component" value="Unassembled WGS sequence"/>
</dbReference>
<protein>
    <submittedName>
        <fullName evidence="1">Uncharacterized protein</fullName>
    </submittedName>
</protein>
<reference evidence="1 2" key="1">
    <citation type="submission" date="2014-01" db="EMBL/GenBank/DDBJ databases">
        <authorList>
            <person name="Dobos K."/>
            <person name="Lenaerts A."/>
            <person name="Ordway D."/>
            <person name="DeGroote M.A."/>
            <person name="Parker T."/>
            <person name="Sizemore C."/>
            <person name="Tallon L.J."/>
            <person name="Sadzewicz L.K."/>
            <person name="Sengamalay N."/>
            <person name="Fraser C.M."/>
            <person name="Hine E."/>
            <person name="Shefchek K.A."/>
            <person name="Das S.P."/>
            <person name="Tettelin H."/>
        </authorList>
    </citation>
    <scope>NUCLEOTIDE SEQUENCE [LARGE SCALE GENOMIC DNA]</scope>
    <source>
        <strain evidence="1 2">Harvey</strain>
    </source>
</reference>
<name>A0ABN0RAQ3_MYCUL</name>
<accession>A0ABN0RAQ3</accession>
<proteinExistence type="predicted"/>
<sequence length="42" mass="5051">MMTRSELSLRVPAYRPILDHRVRQQRFRDFSQRGIVHAVVDL</sequence>
<organism evidence="1 2">
    <name type="scientific">Mycobacterium ulcerans str. Harvey</name>
    <dbReference type="NCBI Taxonomy" id="1299332"/>
    <lineage>
        <taxon>Bacteria</taxon>
        <taxon>Bacillati</taxon>
        <taxon>Actinomycetota</taxon>
        <taxon>Actinomycetes</taxon>
        <taxon>Mycobacteriales</taxon>
        <taxon>Mycobacteriaceae</taxon>
        <taxon>Mycobacterium</taxon>
        <taxon>Mycobacterium ulcerans group</taxon>
    </lineage>
</organism>